<evidence type="ECO:0000313" key="3">
    <source>
        <dbReference type="Proteomes" id="UP001432322"/>
    </source>
</evidence>
<sequence length="102" mass="11683">IPRYLRFEMTSIPPEFLSSPWSLETNEGFDAYLEAKGVSWLFRKGIVAAAQTITWTDLEDSNWQVLHESLGTIAYEFRLGEAFTDKSFDKTTCKILITVERG</sequence>
<keyword evidence="3" id="KW-1185">Reference proteome</keyword>
<gene>
    <name evidence="2" type="ORF">PFISCL1PPCAC_13076</name>
</gene>
<dbReference type="EMBL" id="BTSY01000004">
    <property type="protein sequence ID" value="GMT21779.1"/>
    <property type="molecule type" value="Genomic_DNA"/>
</dbReference>
<feature type="non-terminal residue" evidence="2">
    <location>
        <position position="102"/>
    </location>
</feature>
<dbReference type="InterPro" id="IPR000463">
    <property type="entry name" value="Fatty_acid-bd"/>
</dbReference>
<comment type="caution">
    <text evidence="2">The sequence shown here is derived from an EMBL/GenBank/DDBJ whole genome shotgun (WGS) entry which is preliminary data.</text>
</comment>
<dbReference type="GO" id="GO:0008289">
    <property type="term" value="F:lipid binding"/>
    <property type="evidence" value="ECO:0007669"/>
    <property type="project" value="InterPro"/>
</dbReference>
<dbReference type="Gene3D" id="2.40.128.20">
    <property type="match status" value="1"/>
</dbReference>
<evidence type="ECO:0000259" key="1">
    <source>
        <dbReference type="PROSITE" id="PS00214"/>
    </source>
</evidence>
<evidence type="ECO:0000313" key="2">
    <source>
        <dbReference type="EMBL" id="GMT21779.1"/>
    </source>
</evidence>
<proteinExistence type="predicted"/>
<dbReference type="PROSITE" id="PS00214">
    <property type="entry name" value="FABP"/>
    <property type="match status" value="1"/>
</dbReference>
<reference evidence="2" key="1">
    <citation type="submission" date="2023-10" db="EMBL/GenBank/DDBJ databases">
        <title>Genome assembly of Pristionchus species.</title>
        <authorList>
            <person name="Yoshida K."/>
            <person name="Sommer R.J."/>
        </authorList>
    </citation>
    <scope>NUCLEOTIDE SEQUENCE</scope>
    <source>
        <strain evidence="2">RS5133</strain>
    </source>
</reference>
<name>A0AAV5VTR7_9BILA</name>
<feature type="domain" description="Cytosolic fatty-acid binding proteins" evidence="1">
    <location>
        <begin position="19"/>
        <end position="36"/>
    </location>
</feature>
<accession>A0AAV5VTR7</accession>
<feature type="non-terminal residue" evidence="2">
    <location>
        <position position="1"/>
    </location>
</feature>
<dbReference type="AlphaFoldDB" id="A0AAV5VTR7"/>
<dbReference type="InterPro" id="IPR012674">
    <property type="entry name" value="Calycin"/>
</dbReference>
<dbReference type="Proteomes" id="UP001432322">
    <property type="component" value="Unassembled WGS sequence"/>
</dbReference>
<dbReference type="SUPFAM" id="SSF50814">
    <property type="entry name" value="Lipocalins"/>
    <property type="match status" value="1"/>
</dbReference>
<protein>
    <recommendedName>
        <fullName evidence="1">Cytosolic fatty-acid binding proteins domain-containing protein</fullName>
    </recommendedName>
</protein>
<organism evidence="2 3">
    <name type="scientific">Pristionchus fissidentatus</name>
    <dbReference type="NCBI Taxonomy" id="1538716"/>
    <lineage>
        <taxon>Eukaryota</taxon>
        <taxon>Metazoa</taxon>
        <taxon>Ecdysozoa</taxon>
        <taxon>Nematoda</taxon>
        <taxon>Chromadorea</taxon>
        <taxon>Rhabditida</taxon>
        <taxon>Rhabditina</taxon>
        <taxon>Diplogasteromorpha</taxon>
        <taxon>Diplogasteroidea</taxon>
        <taxon>Neodiplogasteridae</taxon>
        <taxon>Pristionchus</taxon>
    </lineage>
</organism>
<dbReference type="CDD" id="cd00742">
    <property type="entry name" value="FABP"/>
    <property type="match status" value="1"/>
</dbReference>